<protein>
    <submittedName>
        <fullName evidence="2">Uncharacterized protein</fullName>
    </submittedName>
</protein>
<dbReference type="EnsemblPlants" id="MELO3C023801.2.1">
    <property type="protein sequence ID" value="MELO3C023801.2.1"/>
    <property type="gene ID" value="MELO3C023801.2"/>
</dbReference>
<sequence length="80" mass="8890">MEGNSIPQQRENPLSLVDDPTSQDKPLSPEESNQDIFQDSISDSATFIDDAFKEEEDEARSPVLSPKGKEVLKEEANDPL</sequence>
<feature type="compositionally biased region" description="Polar residues" evidence="1">
    <location>
        <begin position="30"/>
        <end position="45"/>
    </location>
</feature>
<evidence type="ECO:0000256" key="1">
    <source>
        <dbReference type="SAM" id="MobiDB-lite"/>
    </source>
</evidence>
<evidence type="ECO:0000313" key="2">
    <source>
        <dbReference type="EnsemblPlants" id="MELO3C023801.2.1"/>
    </source>
</evidence>
<feature type="region of interest" description="Disordered" evidence="1">
    <location>
        <begin position="1"/>
        <end position="80"/>
    </location>
</feature>
<proteinExistence type="predicted"/>
<name>A0A9I9DU01_CUCME</name>
<dbReference type="Gramene" id="MELO3C023801.2.1">
    <property type="protein sequence ID" value="MELO3C023801.2.1"/>
    <property type="gene ID" value="MELO3C023801.2"/>
</dbReference>
<reference evidence="2" key="1">
    <citation type="submission" date="2023-03" db="UniProtKB">
        <authorList>
            <consortium name="EnsemblPlants"/>
        </authorList>
    </citation>
    <scope>IDENTIFICATION</scope>
</reference>
<accession>A0A9I9DU01</accession>
<organism evidence="2">
    <name type="scientific">Cucumis melo</name>
    <name type="common">Muskmelon</name>
    <dbReference type="NCBI Taxonomy" id="3656"/>
    <lineage>
        <taxon>Eukaryota</taxon>
        <taxon>Viridiplantae</taxon>
        <taxon>Streptophyta</taxon>
        <taxon>Embryophyta</taxon>
        <taxon>Tracheophyta</taxon>
        <taxon>Spermatophyta</taxon>
        <taxon>Magnoliopsida</taxon>
        <taxon>eudicotyledons</taxon>
        <taxon>Gunneridae</taxon>
        <taxon>Pentapetalae</taxon>
        <taxon>rosids</taxon>
        <taxon>fabids</taxon>
        <taxon>Cucurbitales</taxon>
        <taxon>Cucurbitaceae</taxon>
        <taxon>Benincaseae</taxon>
        <taxon>Cucumis</taxon>
    </lineage>
</organism>
<dbReference type="AlphaFoldDB" id="A0A9I9DU01"/>
<feature type="compositionally biased region" description="Polar residues" evidence="1">
    <location>
        <begin position="1"/>
        <end position="12"/>
    </location>
</feature>
<feature type="compositionally biased region" description="Basic and acidic residues" evidence="1">
    <location>
        <begin position="67"/>
        <end position="80"/>
    </location>
</feature>